<name>A0ABQ2KE36_9NOCA</name>
<accession>A0ABQ2KE36</accession>
<evidence type="ECO:0000313" key="3">
    <source>
        <dbReference type="Proteomes" id="UP000658127"/>
    </source>
</evidence>
<evidence type="ECO:0000256" key="1">
    <source>
        <dbReference type="SAM" id="MobiDB-lite"/>
    </source>
</evidence>
<feature type="region of interest" description="Disordered" evidence="1">
    <location>
        <begin position="145"/>
        <end position="181"/>
    </location>
</feature>
<feature type="compositionally biased region" description="Polar residues" evidence="1">
    <location>
        <begin position="172"/>
        <end position="181"/>
    </location>
</feature>
<comment type="caution">
    <text evidence="2">The sequence shown here is derived from an EMBL/GenBank/DDBJ whole genome shotgun (WGS) entry which is preliminary data.</text>
</comment>
<dbReference type="EMBL" id="BMNE01000003">
    <property type="protein sequence ID" value="GGN78920.1"/>
    <property type="molecule type" value="Genomic_DNA"/>
</dbReference>
<dbReference type="Proteomes" id="UP000658127">
    <property type="component" value="Unassembled WGS sequence"/>
</dbReference>
<evidence type="ECO:0000313" key="2">
    <source>
        <dbReference type="EMBL" id="GGN78920.1"/>
    </source>
</evidence>
<protein>
    <submittedName>
        <fullName evidence="2">Uncharacterized protein</fullName>
    </submittedName>
</protein>
<keyword evidence="3" id="KW-1185">Reference proteome</keyword>
<gene>
    <name evidence="2" type="ORF">GCM10011610_26980</name>
</gene>
<organism evidence="2 3">
    <name type="scientific">Nocardia rhizosphaerihabitans</name>
    <dbReference type="NCBI Taxonomy" id="1691570"/>
    <lineage>
        <taxon>Bacteria</taxon>
        <taxon>Bacillati</taxon>
        <taxon>Actinomycetota</taxon>
        <taxon>Actinomycetes</taxon>
        <taxon>Mycobacteriales</taxon>
        <taxon>Nocardiaceae</taxon>
        <taxon>Nocardia</taxon>
    </lineage>
</organism>
<proteinExistence type="predicted"/>
<reference evidence="3" key="1">
    <citation type="journal article" date="2019" name="Int. J. Syst. Evol. Microbiol.">
        <title>The Global Catalogue of Microorganisms (GCM) 10K type strain sequencing project: providing services to taxonomists for standard genome sequencing and annotation.</title>
        <authorList>
            <consortium name="The Broad Institute Genomics Platform"/>
            <consortium name="The Broad Institute Genome Sequencing Center for Infectious Disease"/>
            <person name="Wu L."/>
            <person name="Ma J."/>
        </authorList>
    </citation>
    <scope>NUCLEOTIDE SEQUENCE [LARGE SCALE GENOMIC DNA]</scope>
    <source>
        <strain evidence="3">CGMCC 4.7329</strain>
    </source>
</reference>
<sequence length="181" mass="19226">MADGHDTARTGWAGSAKLSRSANRHPQNFDFSTGFSDLVGAVSIMRVTPHRLAKALTAEKLVTAGGLSAGALLEAVTEFQAILEHMATDQLDHTVVLLARALAEWDLRLGIPDGAAEQYRPVKNLAEVVLGSAFAYQLIRPSFGRPTRRDGSRQGPHVATGRTPVGMDPRNTAASSSSPTP</sequence>